<keyword evidence="3" id="KW-1185">Reference proteome</keyword>
<evidence type="ECO:0000256" key="1">
    <source>
        <dbReference type="SAM" id="MobiDB-lite"/>
    </source>
</evidence>
<dbReference type="EMBL" id="MDYQ01000051">
    <property type="protein sequence ID" value="PRP85069.1"/>
    <property type="molecule type" value="Genomic_DNA"/>
</dbReference>
<feature type="compositionally biased region" description="Polar residues" evidence="1">
    <location>
        <begin position="187"/>
        <end position="207"/>
    </location>
</feature>
<evidence type="ECO:0000313" key="3">
    <source>
        <dbReference type="Proteomes" id="UP000241769"/>
    </source>
</evidence>
<feature type="compositionally biased region" description="Low complexity" evidence="1">
    <location>
        <begin position="81"/>
        <end position="90"/>
    </location>
</feature>
<dbReference type="InParanoid" id="A0A2P6NMB0"/>
<feature type="compositionally biased region" description="Basic and acidic residues" evidence="1">
    <location>
        <begin position="91"/>
        <end position="144"/>
    </location>
</feature>
<organism evidence="2 3">
    <name type="scientific">Planoprotostelium fungivorum</name>
    <dbReference type="NCBI Taxonomy" id="1890364"/>
    <lineage>
        <taxon>Eukaryota</taxon>
        <taxon>Amoebozoa</taxon>
        <taxon>Evosea</taxon>
        <taxon>Variosea</taxon>
        <taxon>Cavosteliida</taxon>
        <taxon>Cavosteliaceae</taxon>
        <taxon>Planoprotostelium</taxon>
    </lineage>
</organism>
<evidence type="ECO:0000313" key="2">
    <source>
        <dbReference type="EMBL" id="PRP85069.1"/>
    </source>
</evidence>
<reference evidence="2 3" key="1">
    <citation type="journal article" date="2018" name="Genome Biol. Evol.">
        <title>Multiple Roots of Fruiting Body Formation in Amoebozoa.</title>
        <authorList>
            <person name="Hillmann F."/>
            <person name="Forbes G."/>
            <person name="Novohradska S."/>
            <person name="Ferling I."/>
            <person name="Riege K."/>
            <person name="Groth M."/>
            <person name="Westermann M."/>
            <person name="Marz M."/>
            <person name="Spaller T."/>
            <person name="Winckler T."/>
            <person name="Schaap P."/>
            <person name="Glockner G."/>
        </authorList>
    </citation>
    <scope>NUCLEOTIDE SEQUENCE [LARGE SCALE GENOMIC DNA]</scope>
    <source>
        <strain evidence="2 3">Jena</strain>
    </source>
</reference>
<name>A0A2P6NMB0_9EUKA</name>
<dbReference type="Proteomes" id="UP000241769">
    <property type="component" value="Unassembled WGS sequence"/>
</dbReference>
<protein>
    <submittedName>
        <fullName evidence="2">Uncharacterized protein</fullName>
    </submittedName>
</protein>
<sequence>MKPRLLFYPFVVTPLRPSAKFLADGHERMLVSPMALRTSHASRDPILTASNLLCGIFIYPSIYAERMRGSLRHNTHTNRLSTTNNMSTSTSDKKEHQGIGQKLKEKLHIGQHNKGKEEKHKEVKTTKTADGKAIKETTEIKNDRSTSSPTHVEKKIEVKDTDHHPAHGTETTLKTEDRLADGEKFKNTSQYSQPSSLSPTFNSGTNLSSGQYGSPTVMNNSWTGKDYNNLNIHEGLKSFSYEELQRAGAVPFQTPIVSTSVLSGGEYASKTSM</sequence>
<feature type="region of interest" description="Disordered" evidence="1">
    <location>
        <begin position="75"/>
        <end position="207"/>
    </location>
</feature>
<accession>A0A2P6NMB0</accession>
<feature type="compositionally biased region" description="Basic and acidic residues" evidence="1">
    <location>
        <begin position="151"/>
        <end position="186"/>
    </location>
</feature>
<proteinExistence type="predicted"/>
<comment type="caution">
    <text evidence="2">The sequence shown here is derived from an EMBL/GenBank/DDBJ whole genome shotgun (WGS) entry which is preliminary data.</text>
</comment>
<gene>
    <name evidence="2" type="ORF">PROFUN_07253</name>
</gene>
<dbReference type="AlphaFoldDB" id="A0A2P6NMB0"/>